<evidence type="ECO:0000256" key="2">
    <source>
        <dbReference type="ARBA" id="ARBA00004603"/>
    </source>
</evidence>
<keyword evidence="4" id="KW-0677">Repeat</keyword>
<dbReference type="SUPFAM" id="SSF48403">
    <property type="entry name" value="Ankyrin repeat"/>
    <property type="match status" value="1"/>
</dbReference>
<accession>A0A8C1LHZ7</accession>
<dbReference type="PROSITE" id="PS50088">
    <property type="entry name" value="ANK_REPEAT"/>
    <property type="match status" value="1"/>
</dbReference>
<name>A0A8C1LHZ7_CYPCA</name>
<dbReference type="Pfam" id="PF11904">
    <property type="entry name" value="ANKRD13_C"/>
    <property type="match status" value="1"/>
</dbReference>
<dbReference type="SMART" id="SM00248">
    <property type="entry name" value="ANK"/>
    <property type="match status" value="2"/>
</dbReference>
<feature type="compositionally biased region" description="Low complexity" evidence="8">
    <location>
        <begin position="390"/>
        <end position="403"/>
    </location>
</feature>
<evidence type="ECO:0000313" key="11">
    <source>
        <dbReference type="Proteomes" id="UP000694427"/>
    </source>
</evidence>
<dbReference type="PROSITE" id="PS50297">
    <property type="entry name" value="ANK_REP_REGION"/>
    <property type="match status" value="1"/>
</dbReference>
<sequence length="493" mass="55956">MKFLIKQISLSVLQVDLEVLDPRGRTPLHLAVTLGHLECARLLVQRGADVSRENRNGWTVLQEAISSRNPEMVRLVLRYRDYQRTTKRLAGIPRLLERLRQAQDFYVEMKWEFTSWVPLVSRICPSDTYRVWKSGQCLRVDTTLMGFEQMTWQRGNRSFIFRGQDSSAMVMEVDHDRQLVFCETLPLLGALQPSDEQVAARLSAPVVATQLDTRNISFERNKTGILGWRNEKTEVVNGYEAKVYCASNVELITRTRTDHLNDQHKTKPKEEYFNPNMTQRDIGQPCHLTTKTQRFKAKLWLCESHPLSLSEQVAPIIDLMAISNALFAKLRDFITLRLPPGFPVKIEIPIYHILNARITFGNLNGCEEGGLPRMDAEGDGQKDSPRTETPSPGSDSSSVSKIPPCVFEAPRGYSILGGNQRENIRDEEDDLLQYAIQQSLIEAGSEYDQVTIWEALTNSKPGTHSLSCDPSRHERSAVSIPLPLSPVVTFHPQ</sequence>
<gene>
    <name evidence="10" type="primary">LOC109077411</name>
</gene>
<reference evidence="10" key="2">
    <citation type="submission" date="2025-09" db="UniProtKB">
        <authorList>
            <consortium name="Ensembl"/>
        </authorList>
    </citation>
    <scope>IDENTIFICATION</scope>
</reference>
<evidence type="ECO:0000259" key="9">
    <source>
        <dbReference type="Pfam" id="PF11904"/>
    </source>
</evidence>
<dbReference type="PANTHER" id="PTHR12447:SF3">
    <property type="entry name" value="ANKYRIN REPEAT DOMAIN-CONTAINING PROTEIN 13B"/>
    <property type="match status" value="1"/>
</dbReference>
<feature type="region of interest" description="Disordered" evidence="8">
    <location>
        <begin position="369"/>
        <end position="403"/>
    </location>
</feature>
<dbReference type="PANTHER" id="PTHR12447">
    <property type="entry name" value="ANKYRIN REPEAT DOMAIN-CONTAINING PROTEIN 13"/>
    <property type="match status" value="1"/>
</dbReference>
<evidence type="ECO:0000256" key="7">
    <source>
        <dbReference type="PROSITE-ProRule" id="PRU00023"/>
    </source>
</evidence>
<evidence type="ECO:0000256" key="8">
    <source>
        <dbReference type="SAM" id="MobiDB-lite"/>
    </source>
</evidence>
<feature type="repeat" description="ANK" evidence="7">
    <location>
        <begin position="23"/>
        <end position="55"/>
    </location>
</feature>
<organism evidence="10 11">
    <name type="scientific">Cyprinus carpio</name>
    <name type="common">Common carp</name>
    <dbReference type="NCBI Taxonomy" id="7962"/>
    <lineage>
        <taxon>Eukaryota</taxon>
        <taxon>Metazoa</taxon>
        <taxon>Chordata</taxon>
        <taxon>Craniata</taxon>
        <taxon>Vertebrata</taxon>
        <taxon>Euteleostomi</taxon>
        <taxon>Actinopterygii</taxon>
        <taxon>Neopterygii</taxon>
        <taxon>Teleostei</taxon>
        <taxon>Ostariophysi</taxon>
        <taxon>Cypriniformes</taxon>
        <taxon>Cyprinidae</taxon>
        <taxon>Cyprininae</taxon>
        <taxon>Cyprinus</taxon>
    </lineage>
</organism>
<evidence type="ECO:0000256" key="4">
    <source>
        <dbReference type="ARBA" id="ARBA00022737"/>
    </source>
</evidence>
<dbReference type="InterPro" id="IPR002110">
    <property type="entry name" value="Ankyrin_rpt"/>
</dbReference>
<dbReference type="InterPro" id="IPR021832">
    <property type="entry name" value="ANKRD13"/>
</dbReference>
<protein>
    <submittedName>
        <fullName evidence="10">Ankyrin repeat domain 13B</fullName>
    </submittedName>
</protein>
<keyword evidence="7" id="KW-0040">ANK repeat</keyword>
<evidence type="ECO:0000256" key="1">
    <source>
        <dbReference type="ARBA" id="ARBA00004236"/>
    </source>
</evidence>
<dbReference type="InterPro" id="IPR055285">
    <property type="entry name" value="ANKRD13_C"/>
</dbReference>
<reference evidence="10" key="1">
    <citation type="submission" date="2025-08" db="UniProtKB">
        <authorList>
            <consortium name="Ensembl"/>
        </authorList>
    </citation>
    <scope>IDENTIFICATION</scope>
</reference>
<proteinExistence type="predicted"/>
<keyword evidence="5" id="KW-0472">Membrane</keyword>
<evidence type="ECO:0000256" key="6">
    <source>
        <dbReference type="ARBA" id="ARBA00024956"/>
    </source>
</evidence>
<keyword evidence="3" id="KW-1003">Cell membrane</keyword>
<feature type="compositionally biased region" description="Basic and acidic residues" evidence="8">
    <location>
        <begin position="374"/>
        <end position="386"/>
    </location>
</feature>
<dbReference type="Pfam" id="PF12796">
    <property type="entry name" value="Ank_2"/>
    <property type="match status" value="1"/>
</dbReference>
<dbReference type="Proteomes" id="UP000694427">
    <property type="component" value="Unplaced"/>
</dbReference>
<dbReference type="PROSITE" id="PS50330">
    <property type="entry name" value="UIM"/>
    <property type="match status" value="1"/>
</dbReference>
<evidence type="ECO:0000256" key="3">
    <source>
        <dbReference type="ARBA" id="ARBA00022475"/>
    </source>
</evidence>
<evidence type="ECO:0000256" key="5">
    <source>
        <dbReference type="ARBA" id="ARBA00023136"/>
    </source>
</evidence>
<dbReference type="AlphaFoldDB" id="A0A8C1LHZ7"/>
<dbReference type="Gene3D" id="1.25.40.20">
    <property type="entry name" value="Ankyrin repeat-containing domain"/>
    <property type="match status" value="1"/>
</dbReference>
<keyword evidence="11" id="KW-1185">Reference proteome</keyword>
<dbReference type="InterPro" id="IPR003903">
    <property type="entry name" value="UIM_dom"/>
</dbReference>
<comment type="function">
    <text evidence="6">Ubiquitin-binding protein that specifically recognizes and binds 'Lys-63'-linked ubiquitin. Does not bind 'Lys-48'-linked ubiquitin. Positively regulates the internalization of ligand-activated EGFR by binding to the Ub moiety of ubiquitinated EGFR at the cell membrane.</text>
</comment>
<comment type="subcellular location">
    <subcellularLocation>
        <location evidence="1">Cell membrane</location>
    </subcellularLocation>
    <subcellularLocation>
        <location evidence="2">Late endosome</location>
    </subcellularLocation>
</comment>
<feature type="domain" description="Ankyrin repeat" evidence="9">
    <location>
        <begin position="269"/>
        <end position="414"/>
    </location>
</feature>
<dbReference type="GO" id="GO:0005886">
    <property type="term" value="C:plasma membrane"/>
    <property type="evidence" value="ECO:0007669"/>
    <property type="project" value="UniProtKB-SubCell"/>
</dbReference>
<dbReference type="GO" id="GO:0005770">
    <property type="term" value="C:late endosome"/>
    <property type="evidence" value="ECO:0007669"/>
    <property type="project" value="UniProtKB-SubCell"/>
</dbReference>
<dbReference type="InterPro" id="IPR036770">
    <property type="entry name" value="Ankyrin_rpt-contain_sf"/>
</dbReference>
<evidence type="ECO:0000313" key="10">
    <source>
        <dbReference type="Ensembl" id="ENSCCRP00010062289.1"/>
    </source>
</evidence>
<dbReference type="Ensembl" id="ENSCCRT00010068362.1">
    <property type="protein sequence ID" value="ENSCCRP00010062289.1"/>
    <property type="gene ID" value="ENSCCRG00010026492.1"/>
</dbReference>